<reference evidence="4" key="1">
    <citation type="submission" date="2021-03" db="EMBL/GenBank/DDBJ databases">
        <authorList>
            <person name="Bekaert M."/>
        </authorList>
    </citation>
    <scope>NUCLEOTIDE SEQUENCE</scope>
</reference>
<proteinExistence type="predicted"/>
<dbReference type="Gene3D" id="3.30.160.60">
    <property type="entry name" value="Classic Zinc Finger"/>
    <property type="match status" value="1"/>
</dbReference>
<evidence type="ECO:0000313" key="5">
    <source>
        <dbReference type="Proteomes" id="UP000683360"/>
    </source>
</evidence>
<dbReference type="PANTHER" id="PTHR25462:SF296">
    <property type="entry name" value="MEIOTIC P26, ISOFORM F"/>
    <property type="match status" value="1"/>
</dbReference>
<sequence>MATSERHLCDICMTQHLTENAIVRCPECEESFCEKCKIHHEVAKATKKHEIISIENVLKLPKFVQDIKMNCSEHDERLVLYCEAHEVPCCTQCLHNGHAGCRNLTSFQKVIHNVKESSLLLDLVTTLSDLMTNIKNSIEDRTANLQGLAEQKKRCKREIKTARGEIKAYFDELETNLLDDLQKAFNEKESEVQNMLEEFEVRKSDVCEMQEHVTIVKSIASEFQSFMAIRELIKTANTAEAELQHLFESGLSNWIEIFYAPVDWNSVKDKLPVPSIGKFYVRDDVSE</sequence>
<keyword evidence="5" id="KW-1185">Reference proteome</keyword>
<keyword evidence="2" id="KW-0175">Coiled coil</keyword>
<evidence type="ECO:0000256" key="1">
    <source>
        <dbReference type="PROSITE-ProRule" id="PRU00024"/>
    </source>
</evidence>
<comment type="caution">
    <text evidence="4">The sequence shown here is derived from an EMBL/GenBank/DDBJ whole genome shotgun (WGS) entry which is preliminary data.</text>
</comment>
<evidence type="ECO:0000259" key="3">
    <source>
        <dbReference type="PROSITE" id="PS50119"/>
    </source>
</evidence>
<dbReference type="CDD" id="cd19757">
    <property type="entry name" value="Bbox1"/>
    <property type="match status" value="1"/>
</dbReference>
<dbReference type="Pfam" id="PF22586">
    <property type="entry name" value="ANCHR-like_BBOX"/>
    <property type="match status" value="1"/>
</dbReference>
<dbReference type="SUPFAM" id="SSF57845">
    <property type="entry name" value="B-box zinc-binding domain"/>
    <property type="match status" value="1"/>
</dbReference>
<evidence type="ECO:0000256" key="2">
    <source>
        <dbReference type="SAM" id="Coils"/>
    </source>
</evidence>
<feature type="coiled-coil region" evidence="2">
    <location>
        <begin position="138"/>
        <end position="198"/>
    </location>
</feature>
<accession>A0A8S3TCQ6</accession>
<dbReference type="OrthoDB" id="6087631at2759"/>
<keyword evidence="1" id="KW-0863">Zinc-finger</keyword>
<name>A0A8S3TCQ6_MYTED</name>
<dbReference type="InterPro" id="IPR000315">
    <property type="entry name" value="Znf_B-box"/>
</dbReference>
<evidence type="ECO:0000313" key="4">
    <source>
        <dbReference type="EMBL" id="CAG2229223.1"/>
    </source>
</evidence>
<feature type="domain" description="B box-type" evidence="3">
    <location>
        <begin position="4"/>
        <end position="54"/>
    </location>
</feature>
<dbReference type="Proteomes" id="UP000683360">
    <property type="component" value="Unassembled WGS sequence"/>
</dbReference>
<gene>
    <name evidence="4" type="ORF">MEDL_42136</name>
</gene>
<dbReference type="GO" id="GO:0008270">
    <property type="term" value="F:zinc ion binding"/>
    <property type="evidence" value="ECO:0007669"/>
    <property type="project" value="UniProtKB-KW"/>
</dbReference>
<keyword evidence="1" id="KW-0479">Metal-binding</keyword>
<dbReference type="AlphaFoldDB" id="A0A8S3TCQ6"/>
<dbReference type="InterPro" id="IPR047153">
    <property type="entry name" value="TRIM45/56/19-like"/>
</dbReference>
<protein>
    <recommendedName>
        <fullName evidence="3">B box-type domain-containing protein</fullName>
    </recommendedName>
</protein>
<organism evidence="4 5">
    <name type="scientific">Mytilus edulis</name>
    <name type="common">Blue mussel</name>
    <dbReference type="NCBI Taxonomy" id="6550"/>
    <lineage>
        <taxon>Eukaryota</taxon>
        <taxon>Metazoa</taxon>
        <taxon>Spiralia</taxon>
        <taxon>Lophotrochozoa</taxon>
        <taxon>Mollusca</taxon>
        <taxon>Bivalvia</taxon>
        <taxon>Autobranchia</taxon>
        <taxon>Pteriomorphia</taxon>
        <taxon>Mytilida</taxon>
        <taxon>Mytiloidea</taxon>
        <taxon>Mytilidae</taxon>
        <taxon>Mytilinae</taxon>
        <taxon>Mytilus</taxon>
    </lineage>
</organism>
<dbReference type="PANTHER" id="PTHR25462">
    <property type="entry name" value="BONUS, ISOFORM C-RELATED"/>
    <property type="match status" value="1"/>
</dbReference>
<dbReference type="PROSITE" id="PS50119">
    <property type="entry name" value="ZF_BBOX"/>
    <property type="match status" value="1"/>
</dbReference>
<dbReference type="EMBL" id="CAJPWZ010002017">
    <property type="protein sequence ID" value="CAG2229223.1"/>
    <property type="molecule type" value="Genomic_DNA"/>
</dbReference>
<keyword evidence="1" id="KW-0862">Zinc</keyword>